<dbReference type="GeneID" id="127150873"/>
<accession>A0ABM3L685</accession>
<evidence type="ECO:0000313" key="12">
    <source>
        <dbReference type="Proteomes" id="UP001652600"/>
    </source>
</evidence>
<evidence type="ECO:0000313" key="13">
    <source>
        <dbReference type="RefSeq" id="XP_050945523.1"/>
    </source>
</evidence>
<dbReference type="RefSeq" id="XP_050945523.1">
    <property type="nucleotide sequence ID" value="XM_051089566.1"/>
</dbReference>
<feature type="domain" description="Myb/SANT-like" evidence="9">
    <location>
        <begin position="320"/>
        <end position="417"/>
    </location>
</feature>
<evidence type="ECO:0000259" key="9">
    <source>
        <dbReference type="Pfam" id="PF12776"/>
    </source>
</evidence>
<dbReference type="Pfam" id="PF12776">
    <property type="entry name" value="Myb_DNA-bind_3"/>
    <property type="match status" value="1"/>
</dbReference>
<evidence type="ECO:0000256" key="7">
    <source>
        <dbReference type="ARBA" id="ARBA00023242"/>
    </source>
</evidence>
<keyword evidence="5" id="KW-0479">Metal-binding</keyword>
<reference evidence="13" key="1">
    <citation type="submission" date="2025-08" db="UniProtKB">
        <authorList>
            <consortium name="RefSeq"/>
        </authorList>
    </citation>
    <scope>IDENTIFICATION</scope>
    <source>
        <tissue evidence="13">Stem</tissue>
    </source>
</reference>
<evidence type="ECO:0000256" key="4">
    <source>
        <dbReference type="ARBA" id="ARBA00022722"/>
    </source>
</evidence>
<feature type="region of interest" description="Disordered" evidence="8">
    <location>
        <begin position="502"/>
        <end position="521"/>
    </location>
</feature>
<name>A0ABM3L685_CUCME</name>
<dbReference type="InterPro" id="IPR027806">
    <property type="entry name" value="HARBI1_dom"/>
</dbReference>
<dbReference type="InterPro" id="IPR045249">
    <property type="entry name" value="HARBI1-like"/>
</dbReference>
<comment type="subcellular location">
    <subcellularLocation>
        <location evidence="2">Nucleus</location>
    </subcellularLocation>
</comment>
<dbReference type="InterPro" id="IPR058353">
    <property type="entry name" value="DUF8040"/>
</dbReference>
<evidence type="ECO:0000256" key="3">
    <source>
        <dbReference type="ARBA" id="ARBA00006958"/>
    </source>
</evidence>
<dbReference type="Pfam" id="PF26138">
    <property type="entry name" value="DUF8040"/>
    <property type="match status" value="1"/>
</dbReference>
<dbReference type="PANTHER" id="PTHR22930:SF293">
    <property type="entry name" value="PROTEIN ALP1-LIKE"/>
    <property type="match status" value="1"/>
</dbReference>
<sequence>MDEHELASIVNAFIASQRQLLLMLELLKNDTKRITHIPYETRHRIRQLAYFCMIHGSDLVCRQSTRMDRRCFAILCHLLRTIAGLTSTEVVDVEEMVAMFLHILAHDVKNRVIQREFMRSGETISRHFNMVLLAVIRLHEELLKKPQPVPNECTDQRWRWFENFLGALDGTYIKVNVPASDRARYRTRKGEVATNVLGVCDTKGDFVYVLADWEGSAADSRILRDALSRPNRLKVPKGYYYLVDAGYPNAEGFLAPYRGQHYHLQEWRDPENAPSTSKEFFNMKHSSARNVIERAFGVLKGRWAILRGNMTSSSRLPKHTWTKEEEAGLVECLVELVNAGGWRSDNGTFRPGYLNQLARMMAFKIPGCNIHASTIDSRIKLMKRMFHALAEMRGPNCSSFGWNDEKKCIVAEKEVFDDWSHPAAKGLLNKSFVHYDELSYVFGKDRATGGRAESFADIGSNDPPGYDAFAADAVPDTDFPPMYSPGLNMSPDDLMETRTGRVSERRNVSSGSKRKCPGHATDSGDIVRTAIEYGNEQLHRIAEWSILQRQDATQTRQEIVRQLEAIPELTLMDRCRLMRILMRNVDDMKAFLEVPDNMKYPYCSIILQENR</sequence>
<evidence type="ECO:0000256" key="6">
    <source>
        <dbReference type="ARBA" id="ARBA00022801"/>
    </source>
</evidence>
<evidence type="ECO:0000256" key="2">
    <source>
        <dbReference type="ARBA" id="ARBA00004123"/>
    </source>
</evidence>
<evidence type="ECO:0000259" key="10">
    <source>
        <dbReference type="Pfam" id="PF13359"/>
    </source>
</evidence>
<evidence type="ECO:0000256" key="8">
    <source>
        <dbReference type="SAM" id="MobiDB-lite"/>
    </source>
</evidence>
<gene>
    <name evidence="13" type="primary">LOC127150873</name>
</gene>
<dbReference type="Pfam" id="PF13359">
    <property type="entry name" value="DDE_Tnp_4"/>
    <property type="match status" value="1"/>
</dbReference>
<comment type="cofactor">
    <cofactor evidence="1">
        <name>a divalent metal cation</name>
        <dbReference type="ChEBI" id="CHEBI:60240"/>
    </cofactor>
</comment>
<dbReference type="InterPro" id="IPR024752">
    <property type="entry name" value="Myb/SANT-like_dom"/>
</dbReference>
<keyword evidence="4" id="KW-0540">Nuclease</keyword>
<evidence type="ECO:0000256" key="1">
    <source>
        <dbReference type="ARBA" id="ARBA00001968"/>
    </source>
</evidence>
<feature type="domain" description="DDE Tnp4" evidence="10">
    <location>
        <begin position="168"/>
        <end position="314"/>
    </location>
</feature>
<keyword evidence="6" id="KW-0378">Hydrolase</keyword>
<organism evidence="12 13">
    <name type="scientific">Cucumis melo</name>
    <name type="common">Muskmelon</name>
    <dbReference type="NCBI Taxonomy" id="3656"/>
    <lineage>
        <taxon>Eukaryota</taxon>
        <taxon>Viridiplantae</taxon>
        <taxon>Streptophyta</taxon>
        <taxon>Embryophyta</taxon>
        <taxon>Tracheophyta</taxon>
        <taxon>Spermatophyta</taxon>
        <taxon>Magnoliopsida</taxon>
        <taxon>eudicotyledons</taxon>
        <taxon>Gunneridae</taxon>
        <taxon>Pentapetalae</taxon>
        <taxon>rosids</taxon>
        <taxon>fabids</taxon>
        <taxon>Cucurbitales</taxon>
        <taxon>Cucurbitaceae</taxon>
        <taxon>Benincaseae</taxon>
        <taxon>Cucumis</taxon>
    </lineage>
</organism>
<keyword evidence="7" id="KW-0539">Nucleus</keyword>
<dbReference type="PANTHER" id="PTHR22930">
    <property type="match status" value="1"/>
</dbReference>
<evidence type="ECO:0000256" key="5">
    <source>
        <dbReference type="ARBA" id="ARBA00022723"/>
    </source>
</evidence>
<evidence type="ECO:0000259" key="11">
    <source>
        <dbReference type="Pfam" id="PF26138"/>
    </source>
</evidence>
<proteinExistence type="inferred from homology"/>
<dbReference type="Proteomes" id="UP001652600">
    <property type="component" value="Chromosome 9"/>
</dbReference>
<protein>
    <submittedName>
        <fullName evidence="13">Uncharacterized protein LOC127150873</fullName>
    </submittedName>
</protein>
<keyword evidence="12" id="KW-1185">Reference proteome</keyword>
<feature type="domain" description="DUF8040" evidence="11">
    <location>
        <begin position="54"/>
        <end position="136"/>
    </location>
</feature>
<comment type="similarity">
    <text evidence="3">Belongs to the HARBI1 family.</text>
</comment>